<dbReference type="InterPro" id="IPR000160">
    <property type="entry name" value="GGDEF_dom"/>
</dbReference>
<gene>
    <name evidence="5" type="ORF">DI549_13375</name>
</gene>
<dbReference type="GO" id="GO:0043709">
    <property type="term" value="P:cell adhesion involved in single-species biofilm formation"/>
    <property type="evidence" value="ECO:0007669"/>
    <property type="project" value="TreeGrafter"/>
</dbReference>
<evidence type="ECO:0000256" key="1">
    <source>
        <dbReference type="ARBA" id="ARBA00012528"/>
    </source>
</evidence>
<keyword evidence="3" id="KW-0472">Membrane</keyword>
<feature type="transmembrane region" description="Helical" evidence="3">
    <location>
        <begin position="33"/>
        <end position="56"/>
    </location>
</feature>
<dbReference type="CDD" id="cd01949">
    <property type="entry name" value="GGDEF"/>
    <property type="match status" value="1"/>
</dbReference>
<name>A0A2W5QXC1_ANCNO</name>
<dbReference type="EMBL" id="QFQD01000041">
    <property type="protein sequence ID" value="PZQ81672.1"/>
    <property type="molecule type" value="Genomic_DNA"/>
</dbReference>
<evidence type="ECO:0000259" key="4">
    <source>
        <dbReference type="PROSITE" id="PS50887"/>
    </source>
</evidence>
<dbReference type="GO" id="GO:0005886">
    <property type="term" value="C:plasma membrane"/>
    <property type="evidence" value="ECO:0007669"/>
    <property type="project" value="TreeGrafter"/>
</dbReference>
<dbReference type="Gene3D" id="3.30.70.270">
    <property type="match status" value="1"/>
</dbReference>
<dbReference type="GO" id="GO:0052621">
    <property type="term" value="F:diguanylate cyclase activity"/>
    <property type="evidence" value="ECO:0007669"/>
    <property type="project" value="UniProtKB-EC"/>
</dbReference>
<dbReference type="GO" id="GO:1902201">
    <property type="term" value="P:negative regulation of bacterial-type flagellum-dependent cell motility"/>
    <property type="evidence" value="ECO:0007669"/>
    <property type="project" value="TreeGrafter"/>
</dbReference>
<feature type="transmembrane region" description="Helical" evidence="3">
    <location>
        <begin position="6"/>
        <end position="26"/>
    </location>
</feature>
<evidence type="ECO:0000256" key="2">
    <source>
        <dbReference type="ARBA" id="ARBA00034247"/>
    </source>
</evidence>
<protein>
    <recommendedName>
        <fullName evidence="1">diguanylate cyclase</fullName>
        <ecNumber evidence="1">2.7.7.65</ecNumber>
    </recommendedName>
</protein>
<dbReference type="NCBIfam" id="TIGR00254">
    <property type="entry name" value="GGDEF"/>
    <property type="match status" value="1"/>
</dbReference>
<dbReference type="PANTHER" id="PTHR45138:SF9">
    <property type="entry name" value="DIGUANYLATE CYCLASE DGCM-RELATED"/>
    <property type="match status" value="1"/>
</dbReference>
<feature type="domain" description="GGDEF" evidence="4">
    <location>
        <begin position="252"/>
        <end position="384"/>
    </location>
</feature>
<evidence type="ECO:0000313" key="5">
    <source>
        <dbReference type="EMBL" id="PZQ81672.1"/>
    </source>
</evidence>
<comment type="caution">
    <text evidence="5">The sequence shown here is derived from an EMBL/GenBank/DDBJ whole genome shotgun (WGS) entry which is preliminary data.</text>
</comment>
<feature type="transmembrane region" description="Helical" evidence="3">
    <location>
        <begin position="193"/>
        <end position="217"/>
    </location>
</feature>
<dbReference type="SUPFAM" id="SSF55073">
    <property type="entry name" value="Nucleotide cyclase"/>
    <property type="match status" value="1"/>
</dbReference>
<dbReference type="EC" id="2.7.7.65" evidence="1"/>
<feature type="transmembrane region" description="Helical" evidence="3">
    <location>
        <begin position="150"/>
        <end position="173"/>
    </location>
</feature>
<comment type="catalytic activity">
    <reaction evidence="2">
        <text>2 GTP = 3',3'-c-di-GMP + 2 diphosphate</text>
        <dbReference type="Rhea" id="RHEA:24898"/>
        <dbReference type="ChEBI" id="CHEBI:33019"/>
        <dbReference type="ChEBI" id="CHEBI:37565"/>
        <dbReference type="ChEBI" id="CHEBI:58805"/>
        <dbReference type="EC" id="2.7.7.65"/>
    </reaction>
</comment>
<evidence type="ECO:0000313" key="6">
    <source>
        <dbReference type="Proteomes" id="UP000248887"/>
    </source>
</evidence>
<accession>A0A2W5QXC1</accession>
<dbReference type="Proteomes" id="UP000248887">
    <property type="component" value="Unassembled WGS sequence"/>
</dbReference>
<sequence>MQGATFLLVINFAIGLSFAIAFLGLSWRARIGLGFWCAAGFVSASATVAVEALAPFAASPRVISGLSFTCLLLAVTLIVAGIARHYRPRLSLLPLFALFAVMAALNFAVTYDLQRGTLGHGLAYQAPLALMMALGAGLVLGVRRGHPADVVLAGVLALSALQFLLKAAAPLLAHDTAPDVRSYLSSLYAYYSQTLGAVLSVMLGLSLLGVIIAEVVAKAMGRLQRDSLSGLLNRAAFLGHAAAVAGALGPGQRVWLVMIDLDHFKSINDRFGHAGGDEVIRSFGDVLNEVATSGHIAGRLGGEEFGLLLPSMSEAALRGQLDAIRAALRGAHYTLVPDDVRVTASFGAAPLSAGMRVDQTLRRADLALYQAKAAGRDRVVLADPHAAQDILPIERRKVPSVGR</sequence>
<dbReference type="PROSITE" id="PS50887">
    <property type="entry name" value="GGDEF"/>
    <property type="match status" value="1"/>
</dbReference>
<keyword evidence="3" id="KW-0812">Transmembrane</keyword>
<organism evidence="5 6">
    <name type="scientific">Ancylobacter novellus</name>
    <name type="common">Thiobacillus novellus</name>
    <dbReference type="NCBI Taxonomy" id="921"/>
    <lineage>
        <taxon>Bacteria</taxon>
        <taxon>Pseudomonadati</taxon>
        <taxon>Pseudomonadota</taxon>
        <taxon>Alphaproteobacteria</taxon>
        <taxon>Hyphomicrobiales</taxon>
        <taxon>Xanthobacteraceae</taxon>
        <taxon>Ancylobacter</taxon>
    </lineage>
</organism>
<feature type="transmembrane region" description="Helical" evidence="3">
    <location>
        <begin position="123"/>
        <end position="143"/>
    </location>
</feature>
<keyword evidence="3" id="KW-1133">Transmembrane helix</keyword>
<feature type="transmembrane region" description="Helical" evidence="3">
    <location>
        <begin position="62"/>
        <end position="83"/>
    </location>
</feature>
<evidence type="ECO:0000256" key="3">
    <source>
        <dbReference type="SAM" id="Phobius"/>
    </source>
</evidence>
<reference evidence="5 6" key="1">
    <citation type="submission" date="2017-08" db="EMBL/GenBank/DDBJ databases">
        <title>Infants hospitalized years apart are colonized by the same room-sourced microbial strains.</title>
        <authorList>
            <person name="Brooks B."/>
            <person name="Olm M.R."/>
            <person name="Firek B.A."/>
            <person name="Baker R."/>
            <person name="Thomas B.C."/>
            <person name="Morowitz M.J."/>
            <person name="Banfield J.F."/>
        </authorList>
    </citation>
    <scope>NUCLEOTIDE SEQUENCE [LARGE SCALE GENOMIC DNA]</scope>
    <source>
        <strain evidence="5">S2_005_001_R2_27</strain>
    </source>
</reference>
<proteinExistence type="predicted"/>
<dbReference type="PANTHER" id="PTHR45138">
    <property type="entry name" value="REGULATORY COMPONENTS OF SENSORY TRANSDUCTION SYSTEM"/>
    <property type="match status" value="1"/>
</dbReference>
<dbReference type="InterPro" id="IPR043128">
    <property type="entry name" value="Rev_trsase/Diguanyl_cyclase"/>
</dbReference>
<feature type="transmembrane region" description="Helical" evidence="3">
    <location>
        <begin position="90"/>
        <end position="111"/>
    </location>
</feature>
<dbReference type="AlphaFoldDB" id="A0A2W5QXC1"/>
<dbReference type="InterPro" id="IPR050469">
    <property type="entry name" value="Diguanylate_Cyclase"/>
</dbReference>
<dbReference type="InterPro" id="IPR029787">
    <property type="entry name" value="Nucleotide_cyclase"/>
</dbReference>
<dbReference type="SMART" id="SM00267">
    <property type="entry name" value="GGDEF"/>
    <property type="match status" value="1"/>
</dbReference>
<dbReference type="Pfam" id="PF00990">
    <property type="entry name" value="GGDEF"/>
    <property type="match status" value="1"/>
</dbReference>